<dbReference type="InterPro" id="IPR010753">
    <property type="entry name" value="DUF1330"/>
</dbReference>
<protein>
    <submittedName>
        <fullName evidence="2">DUF1330 domain-containing protein</fullName>
    </submittedName>
</protein>
<sequence>MPNGYLIAHVSVSDATAYAAYAKAAGDAMTKFGPKVIAGWGRYENLEGEAHERHVVLEFDSLAEARRFYESPEYQAAKALRAGAATGTFVILEGAS</sequence>
<organism evidence="2 3">
    <name type="scientific">Burkholderia cepacia</name>
    <name type="common">Pseudomonas cepacia</name>
    <dbReference type="NCBI Taxonomy" id="292"/>
    <lineage>
        <taxon>Bacteria</taxon>
        <taxon>Pseudomonadati</taxon>
        <taxon>Pseudomonadota</taxon>
        <taxon>Betaproteobacteria</taxon>
        <taxon>Burkholderiales</taxon>
        <taxon>Burkholderiaceae</taxon>
        <taxon>Burkholderia</taxon>
        <taxon>Burkholderia cepacia complex</taxon>
    </lineage>
</organism>
<dbReference type="Gene3D" id="3.30.70.100">
    <property type="match status" value="1"/>
</dbReference>
<dbReference type="SUPFAM" id="SSF54909">
    <property type="entry name" value="Dimeric alpha+beta barrel"/>
    <property type="match status" value="1"/>
</dbReference>
<evidence type="ECO:0000259" key="1">
    <source>
        <dbReference type="Pfam" id="PF07045"/>
    </source>
</evidence>
<reference evidence="2 3" key="1">
    <citation type="submission" date="2018-02" db="EMBL/GenBank/DDBJ databases">
        <title>Draft genome sequencing of Burkholderia cepacia Y14-15.</title>
        <authorList>
            <person name="Zheng B.-X."/>
        </authorList>
    </citation>
    <scope>NUCLEOTIDE SEQUENCE [LARGE SCALE GENOMIC DNA]</scope>
    <source>
        <strain evidence="2 3">Y14-15</strain>
    </source>
</reference>
<accession>A0A2S8I0B9</accession>
<evidence type="ECO:0000313" key="2">
    <source>
        <dbReference type="EMBL" id="PQP08277.1"/>
    </source>
</evidence>
<dbReference type="PANTHER" id="PTHR41521">
    <property type="match status" value="1"/>
</dbReference>
<feature type="domain" description="DUF1330" evidence="1">
    <location>
        <begin position="4"/>
        <end position="94"/>
    </location>
</feature>
<dbReference type="Proteomes" id="UP000238206">
    <property type="component" value="Unassembled WGS sequence"/>
</dbReference>
<dbReference type="PANTHER" id="PTHR41521:SF4">
    <property type="entry name" value="BLR0684 PROTEIN"/>
    <property type="match status" value="1"/>
</dbReference>
<evidence type="ECO:0000313" key="3">
    <source>
        <dbReference type="Proteomes" id="UP000238206"/>
    </source>
</evidence>
<dbReference type="AlphaFoldDB" id="A0A2S8I0B9"/>
<dbReference type="InterPro" id="IPR011008">
    <property type="entry name" value="Dimeric_a/b-barrel"/>
</dbReference>
<name>A0A2S8I0B9_BURCE</name>
<dbReference type="Pfam" id="PF07045">
    <property type="entry name" value="DUF1330"/>
    <property type="match status" value="1"/>
</dbReference>
<dbReference type="RefSeq" id="WP_105393742.1">
    <property type="nucleotide sequence ID" value="NZ_PUIQ01000094.1"/>
</dbReference>
<dbReference type="EMBL" id="PUIQ01000094">
    <property type="protein sequence ID" value="PQP08277.1"/>
    <property type="molecule type" value="Genomic_DNA"/>
</dbReference>
<proteinExistence type="predicted"/>
<comment type="caution">
    <text evidence="2">The sequence shown here is derived from an EMBL/GenBank/DDBJ whole genome shotgun (WGS) entry which is preliminary data.</text>
</comment>
<gene>
    <name evidence="2" type="ORF">C5615_36680</name>
</gene>